<dbReference type="PANTHER" id="PTHR43767:SF7">
    <property type="entry name" value="MEDIUM_LONG-CHAIN-FATTY-ACID--COA LIGASE FADD8"/>
    <property type="match status" value="1"/>
</dbReference>
<dbReference type="AlphaFoldDB" id="H1S9H3"/>
<evidence type="ECO:0000259" key="3">
    <source>
        <dbReference type="Pfam" id="PF13193"/>
    </source>
</evidence>
<protein>
    <submittedName>
        <fullName evidence="4">AMP-dependent synthetase and ligase</fullName>
    </submittedName>
</protein>
<gene>
    <name evidence="4" type="ORF">OR16_23478</name>
</gene>
<dbReference type="InterPro" id="IPR042099">
    <property type="entry name" value="ANL_N_sf"/>
</dbReference>
<dbReference type="PANTHER" id="PTHR43767">
    <property type="entry name" value="LONG-CHAIN-FATTY-ACID--COA LIGASE"/>
    <property type="match status" value="1"/>
</dbReference>
<evidence type="ECO:0000256" key="1">
    <source>
        <dbReference type="SAM" id="MobiDB-lite"/>
    </source>
</evidence>
<evidence type="ECO:0000313" key="4">
    <source>
        <dbReference type="EMBL" id="EHP40897.1"/>
    </source>
</evidence>
<sequence>MSTATEQARERIGRIALGDVIHRSARRFGTRTALIEGDHSLSYTALEAATNQFAHYLLAQGMHSAERVGMLCNNSIDMIVALLGIQKAGMVWVPINTALAPDAIQYILEHAEVTRLVVDASVLARPGIGELVAASRIPVVLLEPAGEVAGAMAGLAGLAVTRHADALAGQPATLPDVDIASGQLAQIMYTSGTTGPQKGVMHSHASVHSVLAANLVDTGCGTAREVFTCLLPMFHCAQHGNTMSALLGGHAVVIGRGFDPARVLAELARHRVTVVVALPMMYRAMLEHPQFAAADLSSVRLCIYGMAPLPKNLLLRLLDAFCPNFILCSGQTEMYPAATIFEADEQRKRFGAFWGVRTEANEVAVMGDDGRLLGPGEPGEIVFRGPNVMLGYYKDPEATARVQRFGWHHSGDLGVLDEDGQLLFLDRIKDMIKSGGENVPSIKVEEVLLRHAAVANAAVVGLPHARWGEAVTAFVTLKPGARVEEDELGAHCKAHLGGFEVPKAVMLLAALPATSTGKIQHASTWHCVPASDAHDSRRQWRSRQGDVAHA</sequence>
<keyword evidence="4" id="KW-0436">Ligase</keyword>
<accession>H1S9H3</accession>
<dbReference type="EMBL" id="AHJE01000057">
    <property type="protein sequence ID" value="EHP40897.1"/>
    <property type="molecule type" value="Genomic_DNA"/>
</dbReference>
<dbReference type="Proteomes" id="UP000005808">
    <property type="component" value="Unassembled WGS sequence"/>
</dbReference>
<organism evidence="4 5">
    <name type="scientific">Cupriavidus basilensis OR16</name>
    <dbReference type="NCBI Taxonomy" id="1127483"/>
    <lineage>
        <taxon>Bacteria</taxon>
        <taxon>Pseudomonadati</taxon>
        <taxon>Pseudomonadota</taxon>
        <taxon>Betaproteobacteria</taxon>
        <taxon>Burkholderiales</taxon>
        <taxon>Burkholderiaceae</taxon>
        <taxon>Cupriavidus</taxon>
    </lineage>
</organism>
<feature type="domain" description="AMP-dependent synthetase/ligase" evidence="2">
    <location>
        <begin position="22"/>
        <end position="393"/>
    </location>
</feature>
<dbReference type="Gene3D" id="3.40.50.12780">
    <property type="entry name" value="N-terminal domain of ligase-like"/>
    <property type="match status" value="1"/>
</dbReference>
<evidence type="ECO:0000313" key="5">
    <source>
        <dbReference type="Proteomes" id="UP000005808"/>
    </source>
</evidence>
<dbReference type="InterPro" id="IPR000873">
    <property type="entry name" value="AMP-dep_synth/lig_dom"/>
</dbReference>
<dbReference type="InterPro" id="IPR025110">
    <property type="entry name" value="AMP-bd_C"/>
</dbReference>
<dbReference type="RefSeq" id="WP_006160084.1">
    <property type="nucleotide sequence ID" value="NZ_AHJE01000057.1"/>
</dbReference>
<feature type="compositionally biased region" description="Basic and acidic residues" evidence="1">
    <location>
        <begin position="532"/>
        <end position="550"/>
    </location>
</feature>
<dbReference type="OrthoDB" id="9766486at2"/>
<dbReference type="SUPFAM" id="SSF56801">
    <property type="entry name" value="Acetyl-CoA synthetase-like"/>
    <property type="match status" value="1"/>
</dbReference>
<dbReference type="GO" id="GO:0016877">
    <property type="term" value="F:ligase activity, forming carbon-sulfur bonds"/>
    <property type="evidence" value="ECO:0007669"/>
    <property type="project" value="UniProtKB-ARBA"/>
</dbReference>
<evidence type="ECO:0000259" key="2">
    <source>
        <dbReference type="Pfam" id="PF00501"/>
    </source>
</evidence>
<dbReference type="Pfam" id="PF13193">
    <property type="entry name" value="AMP-binding_C"/>
    <property type="match status" value="1"/>
</dbReference>
<dbReference type="PATRIC" id="fig|1127483.3.peg.4692"/>
<dbReference type="InterPro" id="IPR045851">
    <property type="entry name" value="AMP-bd_C_sf"/>
</dbReference>
<name>H1S9H3_9BURK</name>
<dbReference type="InterPro" id="IPR050237">
    <property type="entry name" value="ATP-dep_AMP-bd_enzyme"/>
</dbReference>
<feature type="region of interest" description="Disordered" evidence="1">
    <location>
        <begin position="530"/>
        <end position="550"/>
    </location>
</feature>
<dbReference type="Gene3D" id="3.30.300.30">
    <property type="match status" value="1"/>
</dbReference>
<reference evidence="4 5" key="1">
    <citation type="journal article" date="2012" name="J. Bacteriol.">
        <title>De Novo Genome Project of Cupriavidus basilensis OR16.</title>
        <authorList>
            <person name="Cserhati M."/>
            <person name="Kriszt B."/>
            <person name="Szoboszlay S."/>
            <person name="Toth A."/>
            <person name="Szabo I."/>
            <person name="Tancsics A."/>
            <person name="Nagy I."/>
            <person name="Horvath B."/>
            <person name="Nagy I."/>
            <person name="Kukolya J."/>
        </authorList>
    </citation>
    <scope>NUCLEOTIDE SEQUENCE [LARGE SCALE GENOMIC DNA]</scope>
    <source>
        <strain evidence="4 5">OR16</strain>
    </source>
</reference>
<dbReference type="Pfam" id="PF00501">
    <property type="entry name" value="AMP-binding"/>
    <property type="match status" value="1"/>
</dbReference>
<feature type="domain" description="AMP-binding enzyme C-terminal" evidence="3">
    <location>
        <begin position="443"/>
        <end position="518"/>
    </location>
</feature>
<comment type="caution">
    <text evidence="4">The sequence shown here is derived from an EMBL/GenBank/DDBJ whole genome shotgun (WGS) entry which is preliminary data.</text>
</comment>
<proteinExistence type="predicted"/>